<dbReference type="Proteomes" id="UP000747110">
    <property type="component" value="Unassembled WGS sequence"/>
</dbReference>
<name>A0A8J4CC53_9CHLO</name>
<feature type="transmembrane region" description="Helical" evidence="1">
    <location>
        <begin position="231"/>
        <end position="256"/>
    </location>
</feature>
<accession>A0A8J4CC53</accession>
<keyword evidence="1" id="KW-1133">Transmembrane helix</keyword>
<dbReference type="Proteomes" id="UP000722791">
    <property type="component" value="Unassembled WGS sequence"/>
</dbReference>
<gene>
    <name evidence="2" type="ORF">Vretifemale_8257</name>
    <name evidence="3" type="ORF">Vretimale_152</name>
</gene>
<dbReference type="EMBL" id="BNCQ01000001">
    <property type="protein sequence ID" value="GIL93918.1"/>
    <property type="molecule type" value="Genomic_DNA"/>
</dbReference>
<dbReference type="EMBL" id="BNCP01000014">
    <property type="protein sequence ID" value="GIL78852.1"/>
    <property type="molecule type" value="Genomic_DNA"/>
</dbReference>
<organism evidence="2 4">
    <name type="scientific">Volvox reticuliferus</name>
    <dbReference type="NCBI Taxonomy" id="1737510"/>
    <lineage>
        <taxon>Eukaryota</taxon>
        <taxon>Viridiplantae</taxon>
        <taxon>Chlorophyta</taxon>
        <taxon>core chlorophytes</taxon>
        <taxon>Chlorophyceae</taxon>
        <taxon>CS clade</taxon>
        <taxon>Chlamydomonadales</taxon>
        <taxon>Volvocaceae</taxon>
        <taxon>Volvox</taxon>
    </lineage>
</organism>
<protein>
    <submittedName>
        <fullName evidence="2">Uncharacterized protein</fullName>
    </submittedName>
</protein>
<keyword evidence="1" id="KW-0812">Transmembrane</keyword>
<feature type="transmembrane region" description="Helical" evidence="1">
    <location>
        <begin position="113"/>
        <end position="133"/>
    </location>
</feature>
<evidence type="ECO:0000256" key="1">
    <source>
        <dbReference type="SAM" id="Phobius"/>
    </source>
</evidence>
<dbReference type="AlphaFoldDB" id="A0A8J4CC53"/>
<evidence type="ECO:0000313" key="2">
    <source>
        <dbReference type="EMBL" id="GIL78852.1"/>
    </source>
</evidence>
<evidence type="ECO:0000313" key="4">
    <source>
        <dbReference type="Proteomes" id="UP000747110"/>
    </source>
</evidence>
<sequence>MLMPQLHVNEHYLYGSKRLLQACQLRLKRGNTTPTCMLKNSAVAIRAGICSGPGYCPHGSSASSSGSGALRLGFGASGHHQKNRLRGVDGFAAAAATAAYNSATVGISVLHVLVLWLLMLMVFFKVSVVDPWTKDFRRFRRQRYGAIRAESLLPYRQPQLTGHFMAAGPVSAAMRGIFVFLRRLAAAGPAPQQEHLLIQVRFQQSARSINADVGRATMPQHVLCNMYGTSVVFCAGGAALLVMELLLSAAITAIAITNVERPTVL</sequence>
<comment type="caution">
    <text evidence="2">The sequence shown here is derived from an EMBL/GenBank/DDBJ whole genome shotgun (WGS) entry which is preliminary data.</text>
</comment>
<keyword evidence="1" id="KW-0472">Membrane</keyword>
<proteinExistence type="predicted"/>
<keyword evidence="4" id="KW-1185">Reference proteome</keyword>
<reference evidence="2" key="1">
    <citation type="journal article" date="2021" name="Proc. Natl. Acad. Sci. U.S.A.">
        <title>Three genomes in the algal genus Volvox reveal the fate of a haploid sex-determining region after a transition to homothallism.</title>
        <authorList>
            <person name="Yamamoto K."/>
            <person name="Hamaji T."/>
            <person name="Kawai-Toyooka H."/>
            <person name="Matsuzaki R."/>
            <person name="Takahashi F."/>
            <person name="Nishimura Y."/>
            <person name="Kawachi M."/>
            <person name="Noguchi H."/>
            <person name="Minakuchi Y."/>
            <person name="Umen J.G."/>
            <person name="Toyoda A."/>
            <person name="Nozaki H."/>
        </authorList>
    </citation>
    <scope>NUCLEOTIDE SEQUENCE</scope>
    <source>
        <strain evidence="3">NIES-3785</strain>
        <strain evidence="2">NIES-3786</strain>
    </source>
</reference>
<evidence type="ECO:0000313" key="3">
    <source>
        <dbReference type="EMBL" id="GIL93918.1"/>
    </source>
</evidence>